<dbReference type="EMBL" id="CP066092">
    <property type="protein sequence ID" value="QQB19544.1"/>
    <property type="molecule type" value="Genomic_DNA"/>
</dbReference>
<keyword evidence="3" id="KW-1185">Reference proteome</keyword>
<proteinExistence type="predicted"/>
<feature type="chain" id="PRO_5046808264" description="Autotransporter domain-containing protein" evidence="1">
    <location>
        <begin position="20"/>
        <end position="317"/>
    </location>
</feature>
<sequence length="317" mass="34906">MFRPLPTLWPLMLAMLGNAAQSATQDEEWAQQRANAVLSLMSFTVVPDITASDLSLGSGSGQSAALSMAQLGGGATMSESFPIYLEGALGFSRYDPQFVMSNGSESRTIPTRWNSATASGGVGWDISLHRDKQGGHWVLRPIANVSLGTMASDIRIGNWLLDRTKGYSLDFLENGQLNMYGLGGSLMVDYELFSKTQDIDAELRYSYQHLQSFGNTSESVRGSAEAENLGLYLRRRAPVFDWTLLDRPLRYVMEGARTEYLGEQRGLLGFNALNSLGLGLEIDSSKYHIIVSRTRLVARYMFSNNTRGYSVGLAMSF</sequence>
<gene>
    <name evidence="2" type="ORF">I6H43_18825</name>
</gene>
<dbReference type="Proteomes" id="UP000595481">
    <property type="component" value="Chromosome"/>
</dbReference>
<reference evidence="2 3" key="1">
    <citation type="submission" date="2020-12" db="EMBL/GenBank/DDBJ databases">
        <title>FDA dAtabase for Regulatory Grade micrObial Sequences (FDA-ARGOS): Supporting development and validation of Infectious Disease Dx tests.</title>
        <authorList>
            <person name="Sproer C."/>
            <person name="Gronow S."/>
            <person name="Severitt S."/>
            <person name="Schroder I."/>
            <person name="Tallon L."/>
            <person name="Sadzewicz L."/>
            <person name="Zhao X."/>
            <person name="Boylan J."/>
            <person name="Ott S."/>
            <person name="Bowen H."/>
            <person name="Vavikolanu K."/>
            <person name="Mehta A."/>
            <person name="Aluvathingal J."/>
            <person name="Nadendla S."/>
            <person name="Lowell S."/>
            <person name="Myers T."/>
            <person name="Yan Y."/>
            <person name="Sichtig H."/>
        </authorList>
    </citation>
    <scope>NUCLEOTIDE SEQUENCE [LARGE SCALE GENOMIC DNA]</scope>
    <source>
        <strain evidence="2 3">FDAARGOS_986</strain>
    </source>
</reference>
<evidence type="ECO:0000313" key="3">
    <source>
        <dbReference type="Proteomes" id="UP000595481"/>
    </source>
</evidence>
<protein>
    <recommendedName>
        <fullName evidence="4">Autotransporter domain-containing protein</fullName>
    </recommendedName>
</protein>
<keyword evidence="1" id="KW-0732">Signal</keyword>
<accession>A0A7T4A8Z6</accession>
<evidence type="ECO:0000313" key="2">
    <source>
        <dbReference type="EMBL" id="QQB19544.1"/>
    </source>
</evidence>
<evidence type="ECO:0000256" key="1">
    <source>
        <dbReference type="SAM" id="SignalP"/>
    </source>
</evidence>
<feature type="signal peptide" evidence="1">
    <location>
        <begin position="1"/>
        <end position="19"/>
    </location>
</feature>
<evidence type="ECO:0008006" key="4">
    <source>
        <dbReference type="Google" id="ProtNLM"/>
    </source>
</evidence>
<name>A0A7T4A8Z6_AERJA</name>
<organism evidence="2 3">
    <name type="scientific">Aeromonas jandaei</name>
    <dbReference type="NCBI Taxonomy" id="650"/>
    <lineage>
        <taxon>Bacteria</taxon>
        <taxon>Pseudomonadati</taxon>
        <taxon>Pseudomonadota</taxon>
        <taxon>Gammaproteobacteria</taxon>
        <taxon>Aeromonadales</taxon>
        <taxon>Aeromonadaceae</taxon>
        <taxon>Aeromonas</taxon>
    </lineage>
</organism>